<name>A0A0Q3M7Y3_9HYPH</name>
<reference evidence="3 5" key="2">
    <citation type="submission" date="2017-02" db="EMBL/GenBank/DDBJ databases">
        <authorList>
            <person name="Peterson S.W."/>
        </authorList>
    </citation>
    <scope>NUCLEOTIDE SEQUENCE [LARGE SCALE GENOMIC DNA]</scope>
    <source>
        <strain evidence="3 5">DSM 9653</strain>
    </source>
</reference>
<feature type="transmembrane region" description="Helical" evidence="1">
    <location>
        <begin position="268"/>
        <end position="285"/>
    </location>
</feature>
<accession>A0A0Q3M7Y3</accession>
<protein>
    <recommendedName>
        <fullName evidence="6">4-amino-4-deoxy-L-arabinose transferase</fullName>
    </recommendedName>
</protein>
<organism evidence="2 4">
    <name type="scientific">Bosea thiooxidans</name>
    <dbReference type="NCBI Taxonomy" id="53254"/>
    <lineage>
        <taxon>Bacteria</taxon>
        <taxon>Pseudomonadati</taxon>
        <taxon>Pseudomonadota</taxon>
        <taxon>Alphaproteobacteria</taxon>
        <taxon>Hyphomicrobiales</taxon>
        <taxon>Boseaceae</taxon>
        <taxon>Bosea</taxon>
    </lineage>
</organism>
<dbReference type="STRING" id="53254.SAMN05660750_01075"/>
<evidence type="ECO:0008006" key="6">
    <source>
        <dbReference type="Google" id="ProtNLM"/>
    </source>
</evidence>
<feature type="transmembrane region" description="Helical" evidence="1">
    <location>
        <begin position="114"/>
        <end position="139"/>
    </location>
</feature>
<feature type="transmembrane region" description="Helical" evidence="1">
    <location>
        <begin position="314"/>
        <end position="332"/>
    </location>
</feature>
<dbReference type="AlphaFoldDB" id="A0A0Q3M7Y3"/>
<feature type="transmembrane region" description="Helical" evidence="1">
    <location>
        <begin position="218"/>
        <end position="235"/>
    </location>
</feature>
<evidence type="ECO:0000313" key="2">
    <source>
        <dbReference type="EMBL" id="KQK31905.1"/>
    </source>
</evidence>
<gene>
    <name evidence="2" type="ORF">ARD30_08600</name>
    <name evidence="3" type="ORF">SAMN05660750_01075</name>
</gene>
<proteinExistence type="predicted"/>
<feature type="transmembrane region" description="Helical" evidence="1">
    <location>
        <begin position="53"/>
        <end position="72"/>
    </location>
</feature>
<dbReference type="EMBL" id="LMAR01000010">
    <property type="protein sequence ID" value="KQK31905.1"/>
    <property type="molecule type" value="Genomic_DNA"/>
</dbReference>
<evidence type="ECO:0000313" key="5">
    <source>
        <dbReference type="Proteomes" id="UP000190130"/>
    </source>
</evidence>
<feature type="transmembrane region" description="Helical" evidence="1">
    <location>
        <begin position="487"/>
        <end position="508"/>
    </location>
</feature>
<keyword evidence="1" id="KW-1133">Transmembrane helix</keyword>
<sequence>MSSTAEPHAGMTLPVPPDARRARLAARGWAAVWAVIGRLPAGAVDPSDARIRWRVVAGVAVLNGVCLVLNAVAQGMGRAGQPQAGALFWTAMLVMVFGSALAASRPGVHRLERLACLVVLGQSLHLLKVIFSPIGFYGFDEYLHYRTLLDIVELQTLFASNSLLPISPLYPGLEIAVAPLIALTGLAPFPAALLGISLTRFVAVMACFLMFERISGSSRLAAIAVLVVMSGTSFVGFHGQFAYETLAFALFLVVIGCVLRLEQEPPSMRWQFALVALLLIPVVTVTHHLTSYLTAATIVGVAVLMLARPMPGQPRALVLLLAVVAVAAPPLWKSAVSAPMSDYLGPHIMHALSDMQSLLLRGSPSRTFFVGTDGVQAPLALRLMGVISVVMIGVGLFFGFFRALTFRLPGEREARKPRRPWPSSASVLLALAGAAFPVTVIFKMTSTGWEVGNRLGAFAMIGAGFVCALSVTHFWGRSLRGRTGRTALAGVLALMIAGGIVNGGALLVRTSYQVSADGQSLEPLGIAVAGWMRQVLGENNRVVADRTNSILASTYGRQNVLSTLNGDPAIADLYFGDRLGAHERNIIAAGFVDYILVDLRLPMSAPKFGHYYEPGDLSQYDNLPPRQRDLAKFERHPEIARVLDAGPVVVYDVRKIRR</sequence>
<feature type="transmembrane region" description="Helical" evidence="1">
    <location>
        <begin position="455"/>
        <end position="475"/>
    </location>
</feature>
<evidence type="ECO:0000256" key="1">
    <source>
        <dbReference type="SAM" id="Phobius"/>
    </source>
</evidence>
<keyword evidence="4" id="KW-1185">Reference proteome</keyword>
<feature type="transmembrane region" description="Helical" evidence="1">
    <location>
        <begin position="241"/>
        <end position="261"/>
    </location>
</feature>
<dbReference type="Proteomes" id="UP000190130">
    <property type="component" value="Unassembled WGS sequence"/>
</dbReference>
<keyword evidence="1" id="KW-0812">Transmembrane</keyword>
<dbReference type="OrthoDB" id="8037299at2"/>
<feature type="transmembrane region" description="Helical" evidence="1">
    <location>
        <begin position="84"/>
        <end position="102"/>
    </location>
</feature>
<dbReference type="EMBL" id="FUYX01000002">
    <property type="protein sequence ID" value="SKB51301.1"/>
    <property type="molecule type" value="Genomic_DNA"/>
</dbReference>
<evidence type="ECO:0000313" key="3">
    <source>
        <dbReference type="EMBL" id="SKB51301.1"/>
    </source>
</evidence>
<feature type="transmembrane region" description="Helical" evidence="1">
    <location>
        <begin position="425"/>
        <end position="443"/>
    </location>
</feature>
<evidence type="ECO:0000313" key="4">
    <source>
        <dbReference type="Proteomes" id="UP000051562"/>
    </source>
</evidence>
<dbReference type="RefSeq" id="WP_055726751.1">
    <property type="nucleotide sequence ID" value="NZ_FUYX01000002.1"/>
</dbReference>
<dbReference type="Proteomes" id="UP000051562">
    <property type="component" value="Unassembled WGS sequence"/>
</dbReference>
<feature type="transmembrane region" description="Helical" evidence="1">
    <location>
        <begin position="291"/>
        <end position="307"/>
    </location>
</feature>
<feature type="transmembrane region" description="Helical" evidence="1">
    <location>
        <begin position="379"/>
        <end position="404"/>
    </location>
</feature>
<keyword evidence="1" id="KW-0472">Membrane</keyword>
<reference evidence="2 4" key="1">
    <citation type="submission" date="2015-10" db="EMBL/GenBank/DDBJ databases">
        <title>Draft genome of Bosea thiooxidans.</title>
        <authorList>
            <person name="Wang X."/>
        </authorList>
    </citation>
    <scope>NUCLEOTIDE SEQUENCE [LARGE SCALE GENOMIC DNA]</scope>
    <source>
        <strain evidence="2 4">CGMCC 9174</strain>
    </source>
</reference>